<keyword evidence="4" id="KW-1185">Reference proteome</keyword>
<evidence type="ECO:0000256" key="1">
    <source>
        <dbReference type="SAM" id="Coils"/>
    </source>
</evidence>
<feature type="signal peptide" evidence="2">
    <location>
        <begin position="1"/>
        <end position="18"/>
    </location>
</feature>
<dbReference type="AlphaFoldDB" id="A0A066WL24"/>
<evidence type="ECO:0008006" key="5">
    <source>
        <dbReference type="Google" id="ProtNLM"/>
    </source>
</evidence>
<evidence type="ECO:0000313" key="3">
    <source>
        <dbReference type="EMBL" id="KDN54717.1"/>
    </source>
</evidence>
<sequence>MKRIILLLFAFIMQINIAQSIFPTDGENVGIGTLSPISKLTLNGSLTLNGGLTNTSLRPSVSASILVNGEIRGYSYSGNGADDGFLRLSAGGGTNSIKTFIDLSGYSTVPDMMGNIVFGTFGNERMRITSNGNIGIGTNNPEGLIDMKKTSTNAGGQAVLNLIGSTWAGDGASLVLNQLWNDRYYKTIIDNNGSNYGQTGSGLKIQTSYWNGSDVSKITALSLTPSGNLGIGKINPVNKLDVNGTIHSKEVKVDMTGWSDFVFKKEYTLPTLEEVEKQINEKGHLSNIPSEEEVLKNGINLGEMNAKLLQKIEELTLYVIEMKKQNDTMKKENESFKNKQKVLEKRIQKIENK</sequence>
<reference evidence="3 4" key="1">
    <citation type="submission" date="2014-05" db="EMBL/GenBank/DDBJ databases">
        <title>Genome Sequence of Flavobacterium sp. EM1321.</title>
        <authorList>
            <person name="Shin S.-K."/>
            <person name="Yi H."/>
        </authorList>
    </citation>
    <scope>NUCLEOTIDE SEQUENCE [LARGE SCALE GENOMIC DNA]</scope>
    <source>
        <strain evidence="3 4">EM1321</strain>
    </source>
</reference>
<proteinExistence type="predicted"/>
<dbReference type="OrthoDB" id="9808753at2"/>
<evidence type="ECO:0000256" key="2">
    <source>
        <dbReference type="SAM" id="SignalP"/>
    </source>
</evidence>
<dbReference type="Proteomes" id="UP000027064">
    <property type="component" value="Unassembled WGS sequence"/>
</dbReference>
<feature type="coiled-coil region" evidence="1">
    <location>
        <begin position="319"/>
        <end position="353"/>
    </location>
</feature>
<dbReference type="PATRIC" id="fig|1492738.3.peg.2219"/>
<keyword evidence="2" id="KW-0732">Signal</keyword>
<gene>
    <name evidence="3" type="ORF">FEM21_22310</name>
</gene>
<dbReference type="RefSeq" id="WP_051627574.1">
    <property type="nucleotide sequence ID" value="NZ_JNCA01000020.1"/>
</dbReference>
<name>A0A066WL24_9FLAO</name>
<protein>
    <recommendedName>
        <fullName evidence="5">Peptidase S74 domain-containing protein</fullName>
    </recommendedName>
</protein>
<dbReference type="EMBL" id="JNCA01000020">
    <property type="protein sequence ID" value="KDN54717.1"/>
    <property type="molecule type" value="Genomic_DNA"/>
</dbReference>
<comment type="caution">
    <text evidence="3">The sequence shown here is derived from an EMBL/GenBank/DDBJ whole genome shotgun (WGS) entry which is preliminary data.</text>
</comment>
<dbReference type="STRING" id="1492738.FEM21_22310"/>
<dbReference type="eggNOG" id="COG1044">
    <property type="taxonomic scope" value="Bacteria"/>
</dbReference>
<feature type="chain" id="PRO_5001633016" description="Peptidase S74 domain-containing protein" evidence="2">
    <location>
        <begin position="19"/>
        <end position="353"/>
    </location>
</feature>
<keyword evidence="1" id="KW-0175">Coiled coil</keyword>
<organism evidence="3 4">
    <name type="scientific">Flavobacterium seoulense</name>
    <dbReference type="NCBI Taxonomy" id="1492738"/>
    <lineage>
        <taxon>Bacteria</taxon>
        <taxon>Pseudomonadati</taxon>
        <taxon>Bacteroidota</taxon>
        <taxon>Flavobacteriia</taxon>
        <taxon>Flavobacteriales</taxon>
        <taxon>Flavobacteriaceae</taxon>
        <taxon>Flavobacterium</taxon>
    </lineage>
</organism>
<evidence type="ECO:0000313" key="4">
    <source>
        <dbReference type="Proteomes" id="UP000027064"/>
    </source>
</evidence>
<accession>A0A066WL24</accession>